<protein>
    <submittedName>
        <fullName evidence="3">Uncharacterized protein</fullName>
    </submittedName>
</protein>
<evidence type="ECO:0000256" key="1">
    <source>
        <dbReference type="SAM" id="MobiDB-lite"/>
    </source>
</evidence>
<evidence type="ECO:0000313" key="2">
    <source>
        <dbReference type="Proteomes" id="UP000887565"/>
    </source>
</evidence>
<dbReference type="WBParaSite" id="nRc.2.0.1.t11833-RA">
    <property type="protein sequence ID" value="nRc.2.0.1.t11833-RA"/>
    <property type="gene ID" value="nRc.2.0.1.g11833"/>
</dbReference>
<feature type="compositionally biased region" description="Basic and acidic residues" evidence="1">
    <location>
        <begin position="105"/>
        <end position="125"/>
    </location>
</feature>
<evidence type="ECO:0000313" key="3">
    <source>
        <dbReference type="WBParaSite" id="nRc.2.0.1.t11833-RA"/>
    </source>
</evidence>
<reference evidence="3" key="1">
    <citation type="submission" date="2022-11" db="UniProtKB">
        <authorList>
            <consortium name="WormBaseParasite"/>
        </authorList>
    </citation>
    <scope>IDENTIFICATION</scope>
</reference>
<dbReference type="Proteomes" id="UP000887565">
    <property type="component" value="Unplaced"/>
</dbReference>
<feature type="region of interest" description="Disordered" evidence="1">
    <location>
        <begin position="83"/>
        <end position="131"/>
    </location>
</feature>
<keyword evidence="2" id="KW-1185">Reference proteome</keyword>
<organism evidence="2 3">
    <name type="scientific">Romanomermis culicivorax</name>
    <name type="common">Nematode worm</name>
    <dbReference type="NCBI Taxonomy" id="13658"/>
    <lineage>
        <taxon>Eukaryota</taxon>
        <taxon>Metazoa</taxon>
        <taxon>Ecdysozoa</taxon>
        <taxon>Nematoda</taxon>
        <taxon>Enoplea</taxon>
        <taxon>Dorylaimia</taxon>
        <taxon>Mermithida</taxon>
        <taxon>Mermithoidea</taxon>
        <taxon>Mermithidae</taxon>
        <taxon>Romanomermis</taxon>
    </lineage>
</organism>
<accession>A0A915IDG3</accession>
<proteinExistence type="predicted"/>
<name>A0A915IDG3_ROMCU</name>
<dbReference type="AlphaFoldDB" id="A0A915IDG3"/>
<sequence length="131" mass="15171">MCFPCCPVVPTITKKEILKNISGLFALEIMSQMSPGPKFLGEDLNVIHDWSLHWQLNLALDKTMDPKHSYVLQESEIQRCKESTRCKFDENPPTNGPTKSRRTAHLRERAKSSKPRRDVQKDQKRAKITMY</sequence>